<dbReference type="KEGG" id="mseo:MSEO_16490"/>
<keyword evidence="1" id="KW-0812">Transmembrane</keyword>
<feature type="transmembrane region" description="Helical" evidence="1">
    <location>
        <begin position="12"/>
        <end position="35"/>
    </location>
</feature>
<gene>
    <name evidence="2" type="ORF">MSEO_16490</name>
</gene>
<sequence length="161" mass="16631">MFDMNLDVITRAAAMIAVLGTAVVYGTDVFCAIVLRPALALVDDSALVAVTGSVHRYGDRRMPVPGVLGVVAAATSAVLAMVAAQRMQAIAAGAALILLLGWIVLYARVSAPINRQLTAAADAGQPLPNGRALQAKWDRVINARATLQGLAVAALCVVLMV</sequence>
<reference evidence="2 3" key="1">
    <citation type="journal article" date="2019" name="Emerg. Microbes Infect.">
        <title>Comprehensive subspecies identification of 175 nontuberculous mycobacteria species based on 7547 genomic profiles.</title>
        <authorList>
            <person name="Matsumoto Y."/>
            <person name="Kinjo T."/>
            <person name="Motooka D."/>
            <person name="Nabeya D."/>
            <person name="Jung N."/>
            <person name="Uechi K."/>
            <person name="Horii T."/>
            <person name="Iida T."/>
            <person name="Fujita J."/>
            <person name="Nakamura S."/>
        </authorList>
    </citation>
    <scope>NUCLEOTIDE SEQUENCE [LARGE SCALE GENOMIC DNA]</scope>
    <source>
        <strain evidence="2 3">JCM 16018</strain>
    </source>
</reference>
<name>A0A7I7NY42_9MYCO</name>
<keyword evidence="3" id="KW-1185">Reference proteome</keyword>
<feature type="transmembrane region" description="Helical" evidence="1">
    <location>
        <begin position="64"/>
        <end position="83"/>
    </location>
</feature>
<dbReference type="EMBL" id="AP022582">
    <property type="protein sequence ID" value="BBY01150.1"/>
    <property type="molecule type" value="Genomic_DNA"/>
</dbReference>
<organism evidence="2 3">
    <name type="scientific">Mycobacterium seoulense</name>
    <dbReference type="NCBI Taxonomy" id="386911"/>
    <lineage>
        <taxon>Bacteria</taxon>
        <taxon>Bacillati</taxon>
        <taxon>Actinomycetota</taxon>
        <taxon>Actinomycetes</taxon>
        <taxon>Mycobacteriales</taxon>
        <taxon>Mycobacteriaceae</taxon>
        <taxon>Mycobacterium</taxon>
    </lineage>
</organism>
<evidence type="ECO:0000313" key="3">
    <source>
        <dbReference type="Proteomes" id="UP000466632"/>
    </source>
</evidence>
<proteinExistence type="predicted"/>
<protein>
    <recommendedName>
        <fullName evidence="4">DUF1772 domain-containing protein</fullName>
    </recommendedName>
</protein>
<accession>A0A7I7NY42</accession>
<feature type="transmembrane region" description="Helical" evidence="1">
    <location>
        <begin position="89"/>
        <end position="107"/>
    </location>
</feature>
<dbReference type="Proteomes" id="UP000466632">
    <property type="component" value="Chromosome"/>
</dbReference>
<evidence type="ECO:0008006" key="4">
    <source>
        <dbReference type="Google" id="ProtNLM"/>
    </source>
</evidence>
<keyword evidence="1" id="KW-1133">Transmembrane helix</keyword>
<evidence type="ECO:0000313" key="2">
    <source>
        <dbReference type="EMBL" id="BBY01150.1"/>
    </source>
</evidence>
<evidence type="ECO:0000256" key="1">
    <source>
        <dbReference type="SAM" id="Phobius"/>
    </source>
</evidence>
<dbReference type="AlphaFoldDB" id="A0A7I7NY42"/>
<keyword evidence="1" id="KW-0472">Membrane</keyword>